<proteinExistence type="predicted"/>
<organismHost>
    <name type="scientific">Paramecium bursaria</name>
    <dbReference type="NCBI Taxonomy" id="74790"/>
</organismHost>
<protein>
    <submittedName>
        <fullName evidence="1">Uncharacterized protein m538R</fullName>
    </submittedName>
</protein>
<dbReference type="EMBL" id="DQ491001">
    <property type="protein sequence ID" value="ABT14092.1"/>
    <property type="molecule type" value="Genomic_DNA"/>
</dbReference>
<gene>
    <name evidence="1" type="primary">m538R</name>
    <name evidence="1" type="ORF">MT325_m538R</name>
</gene>
<accession>A7IUR8</accession>
<evidence type="ECO:0000313" key="2">
    <source>
        <dbReference type="Proteomes" id="UP000246715"/>
    </source>
</evidence>
<reference evidence="1 2" key="1">
    <citation type="journal article" date="2007" name="Virology">
        <title>Sequence and annotation of the 314-kb MT325 and the 321-kb FR483 viruses that infect Chlorella Pbi.</title>
        <authorList>
            <person name="Fitzgerald L.A."/>
            <person name="Graves M.V."/>
            <person name="Li X."/>
            <person name="Feldblyum T."/>
            <person name="Hartigan J."/>
            <person name="Van Etten J.L."/>
        </authorList>
    </citation>
    <scope>NUCLEOTIDE SEQUENCE [LARGE SCALE GENOMIC DNA]</scope>
    <source>
        <strain evidence="1 2">MT325</strain>
    </source>
</reference>
<dbReference type="Proteomes" id="UP000246715">
    <property type="component" value="Segment"/>
</dbReference>
<name>A7IUR8_PBCVM</name>
<evidence type="ECO:0000313" key="1">
    <source>
        <dbReference type="EMBL" id="ABT14092.1"/>
    </source>
</evidence>
<organism evidence="1 2">
    <name type="scientific">Paramecium bursaria Chlorella virus MT325</name>
    <name type="common">PBCV-MT325</name>
    <dbReference type="NCBI Taxonomy" id="346932"/>
    <lineage>
        <taxon>Viruses</taxon>
        <taxon>Varidnaviria</taxon>
        <taxon>Bamfordvirae</taxon>
        <taxon>Nucleocytoviricota</taxon>
        <taxon>Megaviricetes</taxon>
        <taxon>Algavirales</taxon>
        <taxon>Phycodnaviridae</taxon>
        <taxon>Chlorovirus</taxon>
        <taxon>Chlorovirus conductrix</taxon>
        <taxon>Paramecium bursaria Chlorella virus A1</taxon>
    </lineage>
</organism>
<sequence>MSPCFIIPMSLAMCLAVSMLSPVTMMIPIPALSHILTAAGTLRLTGSLIPKIASSTSSRSRAIVLRPDDAIMRTCPI</sequence>